<dbReference type="PANTHER" id="PTHR34070:SF1">
    <property type="entry name" value="DNA ALKYLATION REPAIR PROTEIN"/>
    <property type="match status" value="1"/>
</dbReference>
<evidence type="ECO:0000256" key="1">
    <source>
        <dbReference type="ARBA" id="ARBA00002286"/>
    </source>
</evidence>
<comment type="caution">
    <text evidence="4">The sequence shown here is derived from an EMBL/GenBank/DDBJ whole genome shotgun (WGS) entry which is preliminary data.</text>
</comment>
<feature type="region of interest" description="Disordered" evidence="2">
    <location>
        <begin position="416"/>
        <end position="439"/>
    </location>
</feature>
<dbReference type="Proteomes" id="UP000573729">
    <property type="component" value="Unassembled WGS sequence"/>
</dbReference>
<dbReference type="RefSeq" id="WP_184219984.1">
    <property type="nucleotide sequence ID" value="NZ_JACHMD010000001.1"/>
</dbReference>
<dbReference type="Gene3D" id="1.25.10.90">
    <property type="match status" value="1"/>
</dbReference>
<dbReference type="CDD" id="cd06561">
    <property type="entry name" value="AlkD_like"/>
    <property type="match status" value="1"/>
</dbReference>
<dbReference type="SUPFAM" id="SSF53098">
    <property type="entry name" value="Ribonuclease H-like"/>
    <property type="match status" value="1"/>
</dbReference>
<dbReference type="InterPro" id="IPR025948">
    <property type="entry name" value="HTH-like_dom"/>
</dbReference>
<feature type="domain" description="Integrase catalytic" evidence="3">
    <location>
        <begin position="94"/>
        <end position="223"/>
    </location>
</feature>
<dbReference type="Gene3D" id="3.30.420.10">
    <property type="entry name" value="Ribonuclease H-like superfamily/Ribonuclease H"/>
    <property type="match status" value="1"/>
</dbReference>
<proteinExistence type="predicted"/>
<keyword evidence="5" id="KW-1185">Reference proteome</keyword>
<name>A0A7W7FKC1_9MICO</name>
<evidence type="ECO:0000313" key="4">
    <source>
        <dbReference type="EMBL" id="MBB4668255.1"/>
    </source>
</evidence>
<dbReference type="PROSITE" id="PS50994">
    <property type="entry name" value="INTEGRASE"/>
    <property type="match status" value="1"/>
</dbReference>
<dbReference type="InterPro" id="IPR001584">
    <property type="entry name" value="Integrase_cat-core"/>
</dbReference>
<comment type="function">
    <text evidence="1">Involved in the transposition of the insertion sequence.</text>
</comment>
<dbReference type="Pfam" id="PF00665">
    <property type="entry name" value="rve"/>
    <property type="match status" value="1"/>
</dbReference>
<dbReference type="Pfam" id="PF13276">
    <property type="entry name" value="HTH_21"/>
    <property type="match status" value="1"/>
</dbReference>
<dbReference type="PANTHER" id="PTHR34070">
    <property type="entry name" value="ARMADILLO-TYPE FOLD"/>
    <property type="match status" value="1"/>
</dbReference>
<sequence length="439" mass="50105">MLTQHGVKIAPSTYYDARGCGPSPREVSDERWKPIILGTWEKQRKVFGARKLWLRLRRDGHDIARCTVERLMRELGIAGVVRGKRKRPVDTALRESRPADLVARHFWRFRTYQLWVADFTYVWTWSGWVYVAFVFDAHSRRILGWRAATSMTTPLVLDCLDMALWTRRREGVAGFAGLTHHTDADEIVAALRAHASPVEAAGLARYFKTGPGEYGEGDRFLGLHLSTVSAIAKENLGLPVAELERLLESPYHEVRTTALSIMHQEASRARTVEARRAELFELYLRRHDRINNWDLVDLACRWVVGGYLMDKPRDILYRLARSANVWERRTAMVSCWAFIRAGQAHDAVAIAEILVDDPHDLIRKATGWMLRSIGEVDPPVLVAFLDRHAASMPRTTLRYAIEKFPRDERAQWMSVRAKHAGTPRSAAKAKPQRDAAPLV</sequence>
<dbReference type="SUPFAM" id="SSF48371">
    <property type="entry name" value="ARM repeat"/>
    <property type="match status" value="1"/>
</dbReference>
<dbReference type="GO" id="GO:0003676">
    <property type="term" value="F:nucleic acid binding"/>
    <property type="evidence" value="ECO:0007669"/>
    <property type="project" value="InterPro"/>
</dbReference>
<organism evidence="4 5">
    <name type="scientific">Microbacterium marinum</name>
    <dbReference type="NCBI Taxonomy" id="421115"/>
    <lineage>
        <taxon>Bacteria</taxon>
        <taxon>Bacillati</taxon>
        <taxon>Actinomycetota</taxon>
        <taxon>Actinomycetes</taxon>
        <taxon>Micrococcales</taxon>
        <taxon>Microbacteriaceae</taxon>
        <taxon>Microbacterium</taxon>
    </lineage>
</organism>
<dbReference type="InterPro" id="IPR014825">
    <property type="entry name" value="DNA_alkylation"/>
</dbReference>
<accession>A0A7W7FKC1</accession>
<protein>
    <submittedName>
        <fullName evidence="4">3-methyladenine DNA glycosylase AlkD</fullName>
    </submittedName>
</protein>
<evidence type="ECO:0000256" key="2">
    <source>
        <dbReference type="SAM" id="MobiDB-lite"/>
    </source>
</evidence>
<gene>
    <name evidence="4" type="ORF">BKA24_002964</name>
</gene>
<dbReference type="InterPro" id="IPR016024">
    <property type="entry name" value="ARM-type_fold"/>
</dbReference>
<dbReference type="InterPro" id="IPR036397">
    <property type="entry name" value="RNaseH_sf"/>
</dbReference>
<dbReference type="Pfam" id="PF08713">
    <property type="entry name" value="DNA_alkylation"/>
    <property type="match status" value="1"/>
</dbReference>
<dbReference type="InterPro" id="IPR012337">
    <property type="entry name" value="RNaseH-like_sf"/>
</dbReference>
<dbReference type="AlphaFoldDB" id="A0A7W7FKC1"/>
<evidence type="ECO:0000313" key="5">
    <source>
        <dbReference type="Proteomes" id="UP000573729"/>
    </source>
</evidence>
<evidence type="ECO:0000259" key="3">
    <source>
        <dbReference type="PROSITE" id="PS50994"/>
    </source>
</evidence>
<dbReference type="EMBL" id="JACHMD010000001">
    <property type="protein sequence ID" value="MBB4668255.1"/>
    <property type="molecule type" value="Genomic_DNA"/>
</dbReference>
<reference evidence="4 5" key="1">
    <citation type="submission" date="2020-08" db="EMBL/GenBank/DDBJ databases">
        <title>Sequencing the genomes of 1000 actinobacteria strains.</title>
        <authorList>
            <person name="Klenk H.-P."/>
        </authorList>
    </citation>
    <scope>NUCLEOTIDE SEQUENCE [LARGE SCALE GENOMIC DNA]</scope>
    <source>
        <strain evidence="4 5">DSM 24947</strain>
    </source>
</reference>
<dbReference type="GO" id="GO:0015074">
    <property type="term" value="P:DNA integration"/>
    <property type="evidence" value="ECO:0007669"/>
    <property type="project" value="InterPro"/>
</dbReference>